<dbReference type="EMBL" id="LTAO01000040">
    <property type="protein sequence ID" value="KYG25553.1"/>
    <property type="molecule type" value="Genomic_DNA"/>
</dbReference>
<evidence type="ECO:0000256" key="1">
    <source>
        <dbReference type="SAM" id="MobiDB-lite"/>
    </source>
</evidence>
<dbReference type="SUPFAM" id="SSF53098">
    <property type="entry name" value="Ribonuclease H-like"/>
    <property type="match status" value="1"/>
</dbReference>
<dbReference type="GO" id="GO:0003676">
    <property type="term" value="F:nucleic acid binding"/>
    <property type="evidence" value="ECO:0007669"/>
    <property type="project" value="InterPro"/>
</dbReference>
<dbReference type="OrthoDB" id="9790530at2"/>
<dbReference type="InterPro" id="IPR011990">
    <property type="entry name" value="TPR-like_helical_dom_sf"/>
</dbReference>
<keyword evidence="4" id="KW-1185">Reference proteome</keyword>
<evidence type="ECO:0000313" key="3">
    <source>
        <dbReference type="EMBL" id="KYG25553.1"/>
    </source>
</evidence>
<dbReference type="InterPro" id="IPR038720">
    <property type="entry name" value="YprB_RNase_H-like_dom"/>
</dbReference>
<name>A0A161P5R9_9BACI</name>
<evidence type="ECO:0000313" key="4">
    <source>
        <dbReference type="Proteomes" id="UP000075806"/>
    </source>
</evidence>
<feature type="domain" description="YprB ribonuclease H-like" evidence="2">
    <location>
        <begin position="107"/>
        <end position="277"/>
    </location>
</feature>
<dbReference type="Gene3D" id="1.25.40.10">
    <property type="entry name" value="Tetratricopeptide repeat domain"/>
    <property type="match status" value="1"/>
</dbReference>
<dbReference type="AlphaFoldDB" id="A0A161P5R9"/>
<dbReference type="InterPro" id="IPR012337">
    <property type="entry name" value="RNaseH-like_sf"/>
</dbReference>
<feature type="compositionally biased region" description="Basic residues" evidence="1">
    <location>
        <begin position="1"/>
        <end position="13"/>
    </location>
</feature>
<feature type="region of interest" description="Disordered" evidence="1">
    <location>
        <begin position="1"/>
        <end position="24"/>
    </location>
</feature>
<protein>
    <recommendedName>
        <fullName evidence="2">YprB ribonuclease H-like domain-containing protein</fullName>
    </recommendedName>
</protein>
<dbReference type="InterPro" id="IPR036397">
    <property type="entry name" value="RNaseH_sf"/>
</dbReference>
<dbReference type="STRING" id="519424.AZF04_13765"/>
<organism evidence="3 4">
    <name type="scientific">Alkalihalobacillus trypoxylicola</name>
    <dbReference type="NCBI Taxonomy" id="519424"/>
    <lineage>
        <taxon>Bacteria</taxon>
        <taxon>Bacillati</taxon>
        <taxon>Bacillota</taxon>
        <taxon>Bacilli</taxon>
        <taxon>Bacillales</taxon>
        <taxon>Bacillaceae</taxon>
        <taxon>Alkalihalobacillus</taxon>
    </lineage>
</organism>
<dbReference type="Proteomes" id="UP000075806">
    <property type="component" value="Unassembled WGS sequence"/>
</dbReference>
<accession>A0A161P5R9</accession>
<sequence>MIKNKLNRMKNHLGMKPNQKEKAQPIETAQKNVMPGLVELDEKWSKLGFSPKYFENEVTFIKETRYPVDSILGPYAFLELEKVVKKWSAVTFNHPLSAANVPVEQLLFFDIETTGLSSGAGHSIFLLGYSKIERDEVLVRQYLLSGPSSEAAFYYYFLNDIEAHHKLVTYNGKAFDWPQVKTRHTFVRDQVPNLPKIGHYDLLHAARRFWKDTLPSCRLSIVEKEILQIDRIEDTPGYLAPMLYFDYLNEQEPLYLEGIIKHHEMDVMSLIPLYIHISRMILTNENDEWTEKEKYEIARWFYYLKDDEEALLRFRALTTSNDLLIKHNSLLHLALIYKKKKQLDQAYELFQILALSGEHQIVSLEELAKLSERKKDYDIALLHCQNALKLIKNNSYSIKGEKVKEELLKRQKRLFVKLDGK</sequence>
<reference evidence="3" key="1">
    <citation type="submission" date="2016-02" db="EMBL/GenBank/DDBJ databases">
        <title>Genome sequence of Bacillus trypoxylicola KCTC 13244(T).</title>
        <authorList>
            <person name="Jeong H."/>
            <person name="Park S.-H."/>
            <person name="Choi S.-K."/>
        </authorList>
    </citation>
    <scope>NUCLEOTIDE SEQUENCE [LARGE SCALE GENOMIC DNA]</scope>
    <source>
        <strain evidence="3">KCTC 13244</strain>
    </source>
</reference>
<dbReference type="InterPro" id="IPR019734">
    <property type="entry name" value="TPR_rpt"/>
</dbReference>
<evidence type="ECO:0000259" key="2">
    <source>
        <dbReference type="Pfam" id="PF13482"/>
    </source>
</evidence>
<dbReference type="Pfam" id="PF13482">
    <property type="entry name" value="RNase_H_2"/>
    <property type="match status" value="1"/>
</dbReference>
<dbReference type="PANTHER" id="PTHR38462:SF1">
    <property type="entry name" value="YPRB RIBONUCLEASE H-LIKE DOMAIN-CONTAINING PROTEIN"/>
    <property type="match status" value="1"/>
</dbReference>
<gene>
    <name evidence="3" type="ORF">AZF04_13765</name>
</gene>
<dbReference type="PANTHER" id="PTHR38462">
    <property type="entry name" value="EXONUCLEASE-LIKE PROTEIN"/>
    <property type="match status" value="1"/>
</dbReference>
<dbReference type="SMART" id="SM00028">
    <property type="entry name" value="TPR"/>
    <property type="match status" value="2"/>
</dbReference>
<dbReference type="Gene3D" id="3.30.420.10">
    <property type="entry name" value="Ribonuclease H-like superfamily/Ribonuclease H"/>
    <property type="match status" value="1"/>
</dbReference>
<proteinExistence type="predicted"/>
<comment type="caution">
    <text evidence="3">The sequence shown here is derived from an EMBL/GenBank/DDBJ whole genome shotgun (WGS) entry which is preliminary data.</text>
</comment>
<dbReference type="SUPFAM" id="SSF48452">
    <property type="entry name" value="TPR-like"/>
    <property type="match status" value="1"/>
</dbReference>
<dbReference type="RefSeq" id="WP_061950324.1">
    <property type="nucleotide sequence ID" value="NZ_LTAO01000040.1"/>
</dbReference>